<keyword evidence="10" id="KW-0804">Transcription</keyword>
<evidence type="ECO:0000256" key="13">
    <source>
        <dbReference type="SAM" id="MobiDB-lite"/>
    </source>
</evidence>
<dbReference type="InterPro" id="IPR034731">
    <property type="entry name" value="Znf_CCHC_FOG"/>
</dbReference>
<comment type="subcellular location">
    <subcellularLocation>
        <location evidence="1">Nucleus</location>
    </subcellularLocation>
</comment>
<dbReference type="PROSITE" id="PS51810">
    <property type="entry name" value="ZF_CCHC_FOG"/>
    <property type="match status" value="5"/>
</dbReference>
<evidence type="ECO:0000259" key="15">
    <source>
        <dbReference type="PROSITE" id="PS51810"/>
    </source>
</evidence>
<evidence type="ECO:0000256" key="6">
    <source>
        <dbReference type="ARBA" id="ARBA00022833"/>
    </source>
</evidence>
<dbReference type="GO" id="GO:0030219">
    <property type="term" value="P:megakaryocyte differentiation"/>
    <property type="evidence" value="ECO:0007669"/>
    <property type="project" value="TreeGrafter"/>
</dbReference>
<gene>
    <name evidence="17" type="primary">LOC106533732</name>
</gene>
<evidence type="ECO:0000256" key="2">
    <source>
        <dbReference type="ARBA" id="ARBA00022491"/>
    </source>
</evidence>
<evidence type="ECO:0000256" key="4">
    <source>
        <dbReference type="ARBA" id="ARBA00022737"/>
    </source>
</evidence>
<feature type="compositionally biased region" description="Polar residues" evidence="13">
    <location>
        <begin position="508"/>
        <end position="520"/>
    </location>
</feature>
<evidence type="ECO:0000256" key="8">
    <source>
        <dbReference type="ARBA" id="ARBA00023125"/>
    </source>
</evidence>
<dbReference type="SUPFAM" id="SSF57667">
    <property type="entry name" value="beta-beta-alpha zinc fingers"/>
    <property type="match status" value="6"/>
</dbReference>
<name>A0A2I4D038_AUSLI</name>
<dbReference type="Gene3D" id="2.170.270.10">
    <property type="entry name" value="SET domain"/>
    <property type="match status" value="1"/>
</dbReference>
<keyword evidence="8" id="KW-0238">DNA-binding</keyword>
<feature type="non-terminal residue" evidence="17">
    <location>
        <position position="1"/>
    </location>
</feature>
<evidence type="ECO:0000313" key="16">
    <source>
        <dbReference type="Proteomes" id="UP000192220"/>
    </source>
</evidence>
<dbReference type="GO" id="GO:0003714">
    <property type="term" value="F:transcription corepressor activity"/>
    <property type="evidence" value="ECO:0007669"/>
    <property type="project" value="UniProtKB-ARBA"/>
</dbReference>
<feature type="compositionally biased region" description="Acidic residues" evidence="13">
    <location>
        <begin position="38"/>
        <end position="49"/>
    </location>
</feature>
<dbReference type="FunFam" id="3.30.160.60:FF:000828">
    <property type="entry name" value="Zinc finger protein, FOG family member 1"/>
    <property type="match status" value="1"/>
</dbReference>
<dbReference type="Pfam" id="PF25445">
    <property type="entry name" value="CCHC_ZFPM2"/>
    <property type="match status" value="1"/>
</dbReference>
<dbReference type="Pfam" id="PF00096">
    <property type="entry name" value="zf-C2H2"/>
    <property type="match status" value="1"/>
</dbReference>
<feature type="compositionally biased region" description="Gly residues" evidence="13">
    <location>
        <begin position="711"/>
        <end position="721"/>
    </location>
</feature>
<dbReference type="InterPro" id="IPR013087">
    <property type="entry name" value="Znf_C2H2_type"/>
</dbReference>
<evidence type="ECO:0000259" key="14">
    <source>
        <dbReference type="PROSITE" id="PS50157"/>
    </source>
</evidence>
<evidence type="ECO:0000256" key="9">
    <source>
        <dbReference type="ARBA" id="ARBA00023159"/>
    </source>
</evidence>
<feature type="region of interest" description="Disordered" evidence="13">
    <location>
        <begin position="408"/>
        <end position="538"/>
    </location>
</feature>
<feature type="compositionally biased region" description="Basic and acidic residues" evidence="13">
    <location>
        <begin position="466"/>
        <end position="491"/>
    </location>
</feature>
<dbReference type="KEGG" id="alim:106533732"/>
<dbReference type="STRING" id="52670.A0A2I4D038"/>
<feature type="compositionally biased region" description="Pro residues" evidence="13">
    <location>
        <begin position="649"/>
        <end position="658"/>
    </location>
</feature>
<feature type="domain" description="C2H2-type" evidence="14">
    <location>
        <begin position="265"/>
        <end position="294"/>
    </location>
</feature>
<keyword evidence="11" id="KW-0539">Nucleus</keyword>
<dbReference type="GO" id="GO:0008270">
    <property type="term" value="F:zinc ion binding"/>
    <property type="evidence" value="ECO:0007669"/>
    <property type="project" value="UniProtKB-KW"/>
</dbReference>
<proteinExistence type="predicted"/>
<feature type="compositionally biased region" description="Pro residues" evidence="13">
    <location>
        <begin position="1137"/>
        <end position="1147"/>
    </location>
</feature>
<dbReference type="InterPro" id="IPR049361">
    <property type="entry name" value="ZFPM1/2_PR"/>
</dbReference>
<protein>
    <submittedName>
        <fullName evidence="17">Zinc finger protein ZFPM1</fullName>
    </submittedName>
</protein>
<keyword evidence="7" id="KW-0805">Transcription regulation</keyword>
<feature type="region of interest" description="Disordered" evidence="13">
    <location>
        <begin position="1034"/>
        <end position="1152"/>
    </location>
</feature>
<dbReference type="GO" id="GO:0061629">
    <property type="term" value="F:RNA polymerase II-specific DNA-binding transcription factor binding"/>
    <property type="evidence" value="ECO:0007669"/>
    <property type="project" value="InterPro"/>
</dbReference>
<feature type="region of interest" description="Disordered" evidence="13">
    <location>
        <begin position="838"/>
        <end position="874"/>
    </location>
</feature>
<dbReference type="GO" id="GO:0030218">
    <property type="term" value="P:erythrocyte differentiation"/>
    <property type="evidence" value="ECO:0007669"/>
    <property type="project" value="TreeGrafter"/>
</dbReference>
<feature type="domain" description="CCHC FOG-type" evidence="15">
    <location>
        <begin position="737"/>
        <end position="770"/>
    </location>
</feature>
<dbReference type="FunFam" id="3.30.160.60:FF:000980">
    <property type="entry name" value="Zinc finger protein, FOG family member 1"/>
    <property type="match status" value="1"/>
</dbReference>
<evidence type="ECO:0000256" key="1">
    <source>
        <dbReference type="ARBA" id="ARBA00004123"/>
    </source>
</evidence>
<dbReference type="PANTHER" id="PTHR12958">
    <property type="entry name" value="FRIEND OF GATA2-RELATED"/>
    <property type="match status" value="1"/>
</dbReference>
<dbReference type="OrthoDB" id="8742770at2759"/>
<reference evidence="17" key="1">
    <citation type="submission" date="2025-08" db="UniProtKB">
        <authorList>
            <consortium name="RefSeq"/>
        </authorList>
    </citation>
    <scope>IDENTIFICATION</scope>
</reference>
<dbReference type="InterPro" id="IPR039746">
    <property type="entry name" value="FOG"/>
</dbReference>
<dbReference type="RefSeq" id="XP_013885611.1">
    <property type="nucleotide sequence ID" value="XM_014030157.1"/>
</dbReference>
<feature type="domain" description="C2H2-type" evidence="14">
    <location>
        <begin position="295"/>
        <end position="322"/>
    </location>
</feature>
<keyword evidence="16" id="KW-1185">Reference proteome</keyword>
<keyword evidence="5 12" id="KW-0863">Zinc-finger</keyword>
<sequence length="1190" mass="125531">EESRTQDSGGGGGGGGPDDEDGEEEEEEEPAAAHSGGDEEEEGGEEEEESQWRGPGELQLSDEGAGSSRQVEAVSHLQPDTVWGPYPGAVQSKGSNSDQEAERSRKTLVCEDPDCWIRLLPLTSDPSAANCSIYSRGEELFCQVSREIPAGEKLLASLSPPPPPSSSSLSLLTQKQPAVKEEPLYPAALHSDIQLLPQQAGMAAILATAVVNKDIFPCKDCGIWYRSERNLQAHLMYYCASRQKQPAAASSPLQDKPKDSYPNERVCPFPQCNKSCPSASSLEIHMRTHSGERPFVCLICLSAFTTKANCERHLKVHTDTLTGVCHGCGFVSTTRDILYSHLVTSHMVCQPGSRSEVYSPGPGLPKLPLSTGLSPGDSGVVLKCQVCGHNSDSPSQLQQHVRTHLEVRVPTERSPAPRQSTPHSTDQPQLSPQDQELPVSVLKPESSSPDLNGGSATPPHYSSPDLDLKIKEEPESETEDHQVELRDHGDQNPDEGPPETKQEAVVLSSCQTSASPQSPVHPTVKAEPTSPTPGSSPAPMVPGGALFLPQYMFSPEAAILPQASEILAKMSEMVHSRLKHGQTVVQNNPAAFFPSGPPAGTTTAAPPPKGATCFECDITFNNINNYYAHKRLYCSSRHQGDGPSSGSGPTPPSGPPGSSPQVGASSRAASASPTDSEPPAGSGAADTTRQVEMKSETSSAGREGVSSSSEGEGGGGGGGRTSEGSPSPVSGSAEDQEEDPNKTFCEACNIRFSRHENYTVHKRFYCASRHDPSNQRSGHAKTPAATAFLPQPIRTRKRKKMYEIHMARSEALANAAAASAAAAAPSPSVLGLVVKQEVSPGGAGSSSPERDGPIDLSKRPRLRETPRQGGILPALPLSDYHKCTACSISFNSIENYLAHKTYYCPATSLQPTSLQPPTLQPRSLEQLHRLHRSASTSPKSRPQQEPLDLLHPVEAKALPAEWAAQTRGASSSPHSSALPASGATSPALAATPAAGAGAKGAGSSQVVCPYCPNRTLTCDLMEHFKTTHGLLVTIQPPLETPPPAGRSSPSLSPRDGPTPTSQARQGSRVHKDSLNGQARSRGASPASPLLNGSPSLGGDSPLAASPLPVSPPHAPSLTVSPDALKVASTQLAEHSAPPAPPSGPKTPPVSTVQNGNSRFCRLCNIKFSSLSTFIAHKKYYCSSHSAEHVK</sequence>
<keyword evidence="6" id="KW-0862">Zinc</keyword>
<evidence type="ECO:0000256" key="11">
    <source>
        <dbReference type="ARBA" id="ARBA00023242"/>
    </source>
</evidence>
<dbReference type="AlphaFoldDB" id="A0A2I4D038"/>
<evidence type="ECO:0000256" key="12">
    <source>
        <dbReference type="PROSITE-ProRule" id="PRU00042"/>
    </source>
</evidence>
<dbReference type="GO" id="GO:0000122">
    <property type="term" value="P:negative regulation of transcription by RNA polymerase II"/>
    <property type="evidence" value="ECO:0007669"/>
    <property type="project" value="TreeGrafter"/>
</dbReference>
<dbReference type="InParanoid" id="A0A2I4D038"/>
<keyword evidence="3" id="KW-0479">Metal-binding</keyword>
<evidence type="ECO:0000256" key="7">
    <source>
        <dbReference type="ARBA" id="ARBA00023015"/>
    </source>
</evidence>
<dbReference type="InterPro" id="IPR059121">
    <property type="entry name" value="CCHC_ZFPM2-like"/>
</dbReference>
<keyword evidence="9" id="KW-0010">Activator</keyword>
<keyword evidence="4" id="KW-0677">Repeat</keyword>
<organism evidence="16 17">
    <name type="scientific">Austrofundulus limnaeus</name>
    <name type="common">Annual killifish</name>
    <dbReference type="NCBI Taxonomy" id="52670"/>
    <lineage>
        <taxon>Eukaryota</taxon>
        <taxon>Metazoa</taxon>
        <taxon>Chordata</taxon>
        <taxon>Craniata</taxon>
        <taxon>Vertebrata</taxon>
        <taxon>Euteleostomi</taxon>
        <taxon>Actinopterygii</taxon>
        <taxon>Neopterygii</taxon>
        <taxon>Teleostei</taxon>
        <taxon>Neoteleostei</taxon>
        <taxon>Acanthomorphata</taxon>
        <taxon>Ovalentaria</taxon>
        <taxon>Atherinomorphae</taxon>
        <taxon>Cyprinodontiformes</taxon>
        <taxon>Rivulidae</taxon>
        <taxon>Austrofundulus</taxon>
    </lineage>
</organism>
<dbReference type="GO" id="GO:0003677">
    <property type="term" value="F:DNA binding"/>
    <property type="evidence" value="ECO:0007669"/>
    <property type="project" value="UniProtKB-KW"/>
</dbReference>
<dbReference type="GO" id="GO:0009653">
    <property type="term" value="P:anatomical structure morphogenesis"/>
    <property type="evidence" value="ECO:0007669"/>
    <property type="project" value="UniProtKB-ARBA"/>
</dbReference>
<dbReference type="PROSITE" id="PS50157">
    <property type="entry name" value="ZINC_FINGER_C2H2_2"/>
    <property type="match status" value="4"/>
</dbReference>
<dbReference type="GO" id="GO:0005634">
    <property type="term" value="C:nucleus"/>
    <property type="evidence" value="ECO:0007669"/>
    <property type="project" value="UniProtKB-SubCell"/>
</dbReference>
<feature type="compositionally biased region" description="Low complexity" evidence="13">
    <location>
        <begin position="698"/>
        <end position="710"/>
    </location>
</feature>
<dbReference type="GO" id="GO:0007507">
    <property type="term" value="P:heart development"/>
    <property type="evidence" value="ECO:0007669"/>
    <property type="project" value="TreeGrafter"/>
</dbReference>
<dbReference type="Gene3D" id="3.30.160.60">
    <property type="entry name" value="Classic Zinc Finger"/>
    <property type="match status" value="2"/>
</dbReference>
<dbReference type="SMART" id="SM00355">
    <property type="entry name" value="ZnF_C2H2"/>
    <property type="match status" value="10"/>
</dbReference>
<feature type="region of interest" description="Disordered" evidence="13">
    <location>
        <begin position="1"/>
        <end position="105"/>
    </location>
</feature>
<dbReference type="InterPro" id="IPR046341">
    <property type="entry name" value="SET_dom_sf"/>
</dbReference>
<feature type="domain" description="CCHC FOG-type" evidence="15">
    <location>
        <begin position="875"/>
        <end position="908"/>
    </location>
</feature>
<feature type="region of interest" description="Disordered" evidence="13">
    <location>
        <begin position="963"/>
        <end position="988"/>
    </location>
</feature>
<evidence type="ECO:0000256" key="10">
    <source>
        <dbReference type="ARBA" id="ARBA00023163"/>
    </source>
</evidence>
<feature type="domain" description="C2H2-type" evidence="14">
    <location>
        <begin position="382"/>
        <end position="409"/>
    </location>
</feature>
<feature type="domain" description="CCHC FOG-type" evidence="15">
    <location>
        <begin position="1152"/>
        <end position="1185"/>
    </location>
</feature>
<dbReference type="PANTHER" id="PTHR12958:SF4">
    <property type="entry name" value="ZINC FINGER PROTEIN ZFPM1"/>
    <property type="match status" value="1"/>
</dbReference>
<dbReference type="Proteomes" id="UP000192220">
    <property type="component" value="Unplaced"/>
</dbReference>
<feature type="compositionally biased region" description="Low complexity" evidence="13">
    <location>
        <begin position="968"/>
        <end position="988"/>
    </location>
</feature>
<evidence type="ECO:0000256" key="3">
    <source>
        <dbReference type="ARBA" id="ARBA00022723"/>
    </source>
</evidence>
<feature type="domain" description="C2H2-type" evidence="14">
    <location>
        <begin position="611"/>
        <end position="643"/>
    </location>
</feature>
<feature type="domain" description="CCHC FOG-type" evidence="15">
    <location>
        <begin position="210"/>
        <end position="243"/>
    </location>
</feature>
<feature type="compositionally biased region" description="Basic and acidic residues" evidence="13">
    <location>
        <begin position="848"/>
        <end position="866"/>
    </location>
</feature>
<feature type="compositionally biased region" description="Acidic residues" evidence="13">
    <location>
        <begin position="17"/>
        <end position="30"/>
    </location>
</feature>
<dbReference type="PROSITE" id="PS00028">
    <property type="entry name" value="ZINC_FINGER_C2H2_1"/>
    <property type="match status" value="2"/>
</dbReference>
<feature type="compositionally biased region" description="Polar residues" evidence="13">
    <location>
        <begin position="417"/>
        <end position="434"/>
    </location>
</feature>
<dbReference type="Pfam" id="PF21182">
    <property type="entry name" value="FOG1-like_PR"/>
    <property type="match status" value="1"/>
</dbReference>
<accession>A0A2I4D038</accession>
<keyword evidence="2" id="KW-0678">Repressor</keyword>
<dbReference type="GO" id="GO:0045944">
    <property type="term" value="P:positive regulation of transcription by RNA polymerase II"/>
    <property type="evidence" value="ECO:0007669"/>
    <property type="project" value="TreeGrafter"/>
</dbReference>
<feature type="domain" description="CCHC FOG-type" evidence="15">
    <location>
        <begin position="605"/>
        <end position="638"/>
    </location>
</feature>
<dbReference type="InterPro" id="IPR036236">
    <property type="entry name" value="Znf_C2H2_sf"/>
</dbReference>
<evidence type="ECO:0000256" key="5">
    <source>
        <dbReference type="ARBA" id="ARBA00022771"/>
    </source>
</evidence>
<feature type="region of interest" description="Disordered" evidence="13">
    <location>
        <begin position="637"/>
        <end position="741"/>
    </location>
</feature>
<evidence type="ECO:0000313" key="17">
    <source>
        <dbReference type="RefSeq" id="XP_013885611.1"/>
    </source>
</evidence>